<evidence type="ECO:0000313" key="1">
    <source>
        <dbReference type="EMBL" id="ETY73202.1"/>
    </source>
</evidence>
<comment type="caution">
    <text evidence="1">The sequence shown here is derived from an EMBL/GenBank/DDBJ whole genome shotgun (WGS) entry which is preliminary data.</text>
</comment>
<evidence type="ECO:0000313" key="2">
    <source>
        <dbReference type="Proteomes" id="UP000019247"/>
    </source>
</evidence>
<dbReference type="AlphaFoldDB" id="W6T5C0"/>
<sequence length="67" mass="7916">MTTHTFKLNTAYIKGTIEATLPRLENHKILGFIFNLYRAYFKFAANQTTRHFNFLRNLINKEAANHE</sequence>
<proteinExistence type="predicted"/>
<organism evidence="1 2">
    <name type="scientific">Lactiplantibacillus fabifermentans T30PCM01</name>
    <dbReference type="NCBI Taxonomy" id="1400520"/>
    <lineage>
        <taxon>Bacteria</taxon>
        <taxon>Bacillati</taxon>
        <taxon>Bacillota</taxon>
        <taxon>Bacilli</taxon>
        <taxon>Lactobacillales</taxon>
        <taxon>Lactobacillaceae</taxon>
        <taxon>Lactiplantibacillus</taxon>
    </lineage>
</organism>
<reference evidence="1 2" key="1">
    <citation type="journal article" date="2014" name="Genome Announc.">
        <title>Genome Sequence of Lactobacillus fabifermentans Strain T30PCM01, Isolated from Fermenting Grape Marc.</title>
        <authorList>
            <person name="Treu L."/>
            <person name="Vendramin V."/>
            <person name="Bovo B."/>
            <person name="Giacomini A."/>
            <person name="Corich V."/>
            <person name="Campanaro S."/>
        </authorList>
    </citation>
    <scope>NUCLEOTIDE SEQUENCE [LARGE SCALE GENOMIC DNA]</scope>
    <source>
        <strain evidence="1 2">T30PCM01</strain>
    </source>
</reference>
<protein>
    <submittedName>
        <fullName evidence="1">Uncharacterized protein</fullName>
    </submittedName>
</protein>
<dbReference type="EMBL" id="AWWK01000067">
    <property type="protein sequence ID" value="ETY73202.1"/>
    <property type="molecule type" value="Genomic_DNA"/>
</dbReference>
<name>W6T5C0_9LACO</name>
<dbReference type="HOGENOM" id="CLU_2807012_0_0_9"/>
<accession>W6T5C0</accession>
<dbReference type="Proteomes" id="UP000019247">
    <property type="component" value="Unassembled WGS sequence"/>
</dbReference>
<gene>
    <name evidence="1" type="ORF">LFAB_13625</name>
</gene>
<dbReference type="RefSeq" id="WP_024625074.1">
    <property type="nucleotide sequence ID" value="NZ_KK036517.1"/>
</dbReference>
<dbReference type="STRING" id="1400520.LFAB_13625"/>